<name>A0A1W2EU04_9BACT</name>
<evidence type="ECO:0000256" key="3">
    <source>
        <dbReference type="ARBA" id="ARBA00022452"/>
    </source>
</evidence>
<feature type="signal peptide" evidence="12">
    <location>
        <begin position="1"/>
        <end position="22"/>
    </location>
</feature>
<evidence type="ECO:0000313" key="15">
    <source>
        <dbReference type="EMBL" id="SMD13200.1"/>
    </source>
</evidence>
<evidence type="ECO:0000256" key="9">
    <source>
        <dbReference type="ARBA" id="ARBA00023237"/>
    </source>
</evidence>
<evidence type="ECO:0000256" key="10">
    <source>
        <dbReference type="PROSITE-ProRule" id="PRU01360"/>
    </source>
</evidence>
<evidence type="ECO:0000259" key="13">
    <source>
        <dbReference type="Pfam" id="PF00593"/>
    </source>
</evidence>
<evidence type="ECO:0000256" key="2">
    <source>
        <dbReference type="ARBA" id="ARBA00022448"/>
    </source>
</evidence>
<evidence type="ECO:0000256" key="7">
    <source>
        <dbReference type="ARBA" id="ARBA00023136"/>
    </source>
</evidence>
<dbReference type="GO" id="GO:0044718">
    <property type="term" value="P:siderophore transmembrane transport"/>
    <property type="evidence" value="ECO:0007669"/>
    <property type="project" value="TreeGrafter"/>
</dbReference>
<evidence type="ECO:0000256" key="1">
    <source>
        <dbReference type="ARBA" id="ARBA00004571"/>
    </source>
</evidence>
<dbReference type="Proteomes" id="UP000192418">
    <property type="component" value="Unassembled WGS sequence"/>
</dbReference>
<evidence type="ECO:0000256" key="6">
    <source>
        <dbReference type="ARBA" id="ARBA00023077"/>
    </source>
</evidence>
<protein>
    <submittedName>
        <fullName evidence="15">Iron complex outermembrane recepter protein</fullName>
    </submittedName>
</protein>
<evidence type="ECO:0000256" key="12">
    <source>
        <dbReference type="SAM" id="SignalP"/>
    </source>
</evidence>
<dbReference type="InterPro" id="IPR039426">
    <property type="entry name" value="TonB-dep_rcpt-like"/>
</dbReference>
<evidence type="ECO:0000256" key="4">
    <source>
        <dbReference type="ARBA" id="ARBA00022692"/>
    </source>
</evidence>
<dbReference type="InterPro" id="IPR036942">
    <property type="entry name" value="Beta-barrel_TonB_sf"/>
</dbReference>
<dbReference type="InterPro" id="IPR000531">
    <property type="entry name" value="Beta-barrel_TonB"/>
</dbReference>
<feature type="domain" description="TonB-dependent receptor plug" evidence="14">
    <location>
        <begin position="50"/>
        <end position="144"/>
    </location>
</feature>
<evidence type="ECO:0000256" key="11">
    <source>
        <dbReference type="RuleBase" id="RU003357"/>
    </source>
</evidence>
<evidence type="ECO:0000256" key="8">
    <source>
        <dbReference type="ARBA" id="ARBA00023170"/>
    </source>
</evidence>
<dbReference type="EMBL" id="FWXY01000047">
    <property type="protein sequence ID" value="SMD13200.1"/>
    <property type="molecule type" value="Genomic_DNA"/>
</dbReference>
<gene>
    <name evidence="15" type="ORF">SAMN02746065_1477</name>
</gene>
<dbReference type="GO" id="GO:0009279">
    <property type="term" value="C:cell outer membrane"/>
    <property type="evidence" value="ECO:0007669"/>
    <property type="project" value="UniProtKB-SubCell"/>
</dbReference>
<evidence type="ECO:0000313" key="16">
    <source>
        <dbReference type="Proteomes" id="UP000192418"/>
    </source>
</evidence>
<evidence type="ECO:0000256" key="5">
    <source>
        <dbReference type="ARBA" id="ARBA00022729"/>
    </source>
</evidence>
<evidence type="ECO:0000259" key="14">
    <source>
        <dbReference type="Pfam" id="PF07715"/>
    </source>
</evidence>
<dbReference type="SUPFAM" id="SSF56935">
    <property type="entry name" value="Porins"/>
    <property type="match status" value="1"/>
</dbReference>
<dbReference type="GO" id="GO:0015344">
    <property type="term" value="F:siderophore uptake transmembrane transporter activity"/>
    <property type="evidence" value="ECO:0007669"/>
    <property type="project" value="TreeGrafter"/>
</dbReference>
<feature type="chain" id="PRO_5012370917" evidence="12">
    <location>
        <begin position="23"/>
        <end position="691"/>
    </location>
</feature>
<feature type="domain" description="TonB-dependent receptor-like beta-barrel" evidence="13">
    <location>
        <begin position="282"/>
        <end position="665"/>
    </location>
</feature>
<dbReference type="PANTHER" id="PTHR30069">
    <property type="entry name" value="TONB-DEPENDENT OUTER MEMBRANE RECEPTOR"/>
    <property type="match status" value="1"/>
</dbReference>
<keyword evidence="9 10" id="KW-0998">Cell outer membrane</keyword>
<keyword evidence="4 10" id="KW-0812">Transmembrane</keyword>
<dbReference type="RefSeq" id="WP_084071968.1">
    <property type="nucleotide sequence ID" value="NZ_FWXY01000047.1"/>
</dbReference>
<dbReference type="STRING" id="1121400.SAMN02746065_1477"/>
<dbReference type="Gene3D" id="2.40.170.20">
    <property type="entry name" value="TonB-dependent receptor, beta-barrel domain"/>
    <property type="match status" value="1"/>
</dbReference>
<keyword evidence="3 10" id="KW-1134">Transmembrane beta strand</keyword>
<dbReference type="OrthoDB" id="9800913at2"/>
<keyword evidence="16" id="KW-1185">Reference proteome</keyword>
<proteinExistence type="inferred from homology"/>
<comment type="subcellular location">
    <subcellularLocation>
        <location evidence="1 10">Cell outer membrane</location>
        <topology evidence="1 10">Multi-pass membrane protein</topology>
    </subcellularLocation>
</comment>
<dbReference type="AlphaFoldDB" id="A0A1W2EU04"/>
<organism evidence="15 16">
    <name type="scientific">Desulfocicer vacuolatum DSM 3385</name>
    <dbReference type="NCBI Taxonomy" id="1121400"/>
    <lineage>
        <taxon>Bacteria</taxon>
        <taxon>Pseudomonadati</taxon>
        <taxon>Thermodesulfobacteriota</taxon>
        <taxon>Desulfobacteria</taxon>
        <taxon>Desulfobacterales</taxon>
        <taxon>Desulfobacteraceae</taxon>
        <taxon>Desulfocicer</taxon>
    </lineage>
</organism>
<dbReference type="Gene3D" id="2.170.130.10">
    <property type="entry name" value="TonB-dependent receptor, plug domain"/>
    <property type="match status" value="1"/>
</dbReference>
<dbReference type="PANTHER" id="PTHR30069:SF29">
    <property type="entry name" value="HEMOGLOBIN AND HEMOGLOBIN-HAPTOGLOBIN-BINDING PROTEIN 1-RELATED"/>
    <property type="match status" value="1"/>
</dbReference>
<keyword evidence="2 10" id="KW-0813">Transport</keyword>
<dbReference type="InterPro" id="IPR012910">
    <property type="entry name" value="Plug_dom"/>
</dbReference>
<keyword evidence="7 10" id="KW-0472">Membrane</keyword>
<dbReference type="PROSITE" id="PS52016">
    <property type="entry name" value="TONB_DEPENDENT_REC_3"/>
    <property type="match status" value="1"/>
</dbReference>
<keyword evidence="8" id="KW-0675">Receptor</keyword>
<reference evidence="15 16" key="1">
    <citation type="submission" date="2017-04" db="EMBL/GenBank/DDBJ databases">
        <authorList>
            <person name="Afonso C.L."/>
            <person name="Miller P.J."/>
            <person name="Scott M.A."/>
            <person name="Spackman E."/>
            <person name="Goraichik I."/>
            <person name="Dimitrov K.M."/>
            <person name="Suarez D.L."/>
            <person name="Swayne D.E."/>
        </authorList>
    </citation>
    <scope>NUCLEOTIDE SEQUENCE [LARGE SCALE GENOMIC DNA]</scope>
    <source>
        <strain evidence="15 16">DSM 3385</strain>
    </source>
</reference>
<keyword evidence="6 11" id="KW-0798">TonB box</keyword>
<accession>A0A1W2EU04</accession>
<dbReference type="Pfam" id="PF07715">
    <property type="entry name" value="Plug"/>
    <property type="match status" value="1"/>
</dbReference>
<comment type="similarity">
    <text evidence="10 11">Belongs to the TonB-dependent receptor family.</text>
</comment>
<sequence length="691" mass="77228">MFKRFLLAVLICMHVTAGSLFAAEEPADLFTLGEIVVTGEAGSVADVGITQSISFEDIEATNSSTIADAMKFVPGVTMTRGRKNESEISVHGFGQEKTLFLIDGVPYYETYYGKLNLDQIPVDIVSKIEVSKNAPSVLYGANAQVAVVNVITRQGTSKPTINLKAEVGQHHTYKGSVSHGNQIGAVNYWLSYLHEESDGWLLSDDYTPVETIRARKWMTNIDGIHENGGIRENSDYKNDRLWARAGISPSPGSEYFVSAYSMQSEMGHPLSTDEYKIFTRKGDSAGFSTLSRFEDYDDWGVDFSGKQLISEQLTLRGKLFYHDHKDVYVSYEDVDCTQEIARSSYKDNYIGASLFADFSLMDAHSGHISLHYKEDTHKGRDDDFQPYNKDVSHTGSLGTEHQFFTDFGLTVYAGTSYDWFKVQEAEAYVFDDDDILVGQADLDTADTQDELNPMIGFTWDVDATSFYGSVAKKTRFPTLSQLFSSTSGNPELTSEKSINYTLGVTQKFSSRITADISGFYHDISDWISRDYYEDGYTGNEIYTNVEDITMQGIEASMDVAFCEYFSMNFNYTFIDADNESSKRATDKVAGVPENKFGVGCKLLIPKLLVNVDLQGIYVDGVYDELPTTDSPDDDAVKTDNYFILNSRISKRFGTRYSVYAEIDNLFDEDYEQEVGFPGEGRNLRAGVTLAL</sequence>
<keyword evidence="5 12" id="KW-0732">Signal</keyword>
<dbReference type="Pfam" id="PF00593">
    <property type="entry name" value="TonB_dep_Rec_b-barrel"/>
    <property type="match status" value="1"/>
</dbReference>
<dbReference type="InterPro" id="IPR037066">
    <property type="entry name" value="Plug_dom_sf"/>
</dbReference>